<evidence type="ECO:0000313" key="1">
    <source>
        <dbReference type="EMBL" id="GIX75699.1"/>
    </source>
</evidence>
<accession>A0AAV4MTG2</accession>
<name>A0AAV4MTG2_CAEEX</name>
<dbReference type="AlphaFoldDB" id="A0AAV4MTG2"/>
<evidence type="ECO:0000313" key="2">
    <source>
        <dbReference type="Proteomes" id="UP001054945"/>
    </source>
</evidence>
<protein>
    <submittedName>
        <fullName evidence="1">Uncharacterized protein</fullName>
    </submittedName>
</protein>
<proteinExistence type="predicted"/>
<sequence>MRDNRQRSSTGSEVSVLHHSSPAFAHKCCCKKKKKALNRRDLSSIWEGWIIVFWRVNRRREQIGVPSGCVTIPEFGRASVSFFASSMVVGNVQRASLSSASRSG</sequence>
<comment type="caution">
    <text evidence="1">The sequence shown here is derived from an EMBL/GenBank/DDBJ whole genome shotgun (WGS) entry which is preliminary data.</text>
</comment>
<organism evidence="1 2">
    <name type="scientific">Caerostris extrusa</name>
    <name type="common">Bark spider</name>
    <name type="synonym">Caerostris bankana</name>
    <dbReference type="NCBI Taxonomy" id="172846"/>
    <lineage>
        <taxon>Eukaryota</taxon>
        <taxon>Metazoa</taxon>
        <taxon>Ecdysozoa</taxon>
        <taxon>Arthropoda</taxon>
        <taxon>Chelicerata</taxon>
        <taxon>Arachnida</taxon>
        <taxon>Araneae</taxon>
        <taxon>Araneomorphae</taxon>
        <taxon>Entelegynae</taxon>
        <taxon>Araneoidea</taxon>
        <taxon>Araneidae</taxon>
        <taxon>Caerostris</taxon>
    </lineage>
</organism>
<keyword evidence="2" id="KW-1185">Reference proteome</keyword>
<dbReference type="Proteomes" id="UP001054945">
    <property type="component" value="Unassembled WGS sequence"/>
</dbReference>
<dbReference type="EMBL" id="BPLR01020189">
    <property type="protein sequence ID" value="GIX75699.1"/>
    <property type="molecule type" value="Genomic_DNA"/>
</dbReference>
<reference evidence="1 2" key="1">
    <citation type="submission" date="2021-06" db="EMBL/GenBank/DDBJ databases">
        <title>Caerostris extrusa draft genome.</title>
        <authorList>
            <person name="Kono N."/>
            <person name="Arakawa K."/>
        </authorList>
    </citation>
    <scope>NUCLEOTIDE SEQUENCE [LARGE SCALE GENOMIC DNA]</scope>
</reference>
<gene>
    <name evidence="1" type="ORF">CEXT_223961</name>
</gene>